<dbReference type="InterPro" id="IPR000626">
    <property type="entry name" value="Ubiquitin-like_dom"/>
</dbReference>
<name>A0ABP0IPK2_9DINO</name>
<dbReference type="InterPro" id="IPR004102">
    <property type="entry name" value="Poly(ADP-ribose)pol_reg_dom"/>
</dbReference>
<accession>A0ABP0IPK2</accession>
<dbReference type="PROSITE" id="PS51060">
    <property type="entry name" value="PARP_ALPHA_HD"/>
    <property type="match status" value="1"/>
</dbReference>
<evidence type="ECO:0000256" key="6">
    <source>
        <dbReference type="ARBA" id="ARBA00023027"/>
    </source>
</evidence>
<keyword evidence="5" id="KW-0548">Nucleotidyltransferase</keyword>
<dbReference type="Proteomes" id="UP001642484">
    <property type="component" value="Unassembled WGS sequence"/>
</dbReference>
<keyword evidence="4" id="KW-0808">Transferase</keyword>
<dbReference type="PANTHER" id="PTHR10459">
    <property type="entry name" value="DNA LIGASE"/>
    <property type="match status" value="1"/>
</dbReference>
<feature type="compositionally biased region" description="Low complexity" evidence="9">
    <location>
        <begin position="663"/>
        <end position="672"/>
    </location>
</feature>
<evidence type="ECO:0000256" key="1">
    <source>
        <dbReference type="ARBA" id="ARBA00004123"/>
    </source>
</evidence>
<dbReference type="EMBL" id="CAXAMN010003414">
    <property type="protein sequence ID" value="CAK9004517.1"/>
    <property type="molecule type" value="Genomic_DNA"/>
</dbReference>
<dbReference type="EC" id="2.4.2.30" evidence="2"/>
<feature type="compositionally biased region" description="Polar residues" evidence="9">
    <location>
        <begin position="439"/>
        <end position="449"/>
    </location>
</feature>
<dbReference type="Gene3D" id="1.20.142.10">
    <property type="entry name" value="Poly(ADP-ribose) polymerase, regulatory domain"/>
    <property type="match status" value="1"/>
</dbReference>
<protein>
    <recommendedName>
        <fullName evidence="2">NAD(+) ADP-ribosyltransferase</fullName>
        <ecNumber evidence="2">2.4.2.30</ecNumber>
    </recommendedName>
</protein>
<sequence length="799" mass="86207">MPRHDQAQLAPERKKRALEVRSSALAEETASPKAKAAKESTSPKAVKGRPSPKAKVEAKEQNKRSACTFSDASEEVLDLLQQVANLDELQRWAFAGGYDAVTVPLSKVTKSMVREGFTWLKAIERELAKPEPPTESLEALSQSFYKVVPLLANEGKESIATSDLFLRRLRVVSMLSDIEAAHSQLRLLLNFTEEAAAAGSRRLSTQHLQLIYKSLKCEISAETQHSTVSQMVEKYLRGVSTPKLKRVFTINRPADSTRLAKAPAKRLLLWYRTSFTAWLSLLANGFRLPPKEAPELGYSFGKGLYFFDAVGVAQQAQQGSILPFILLLASLAAGYWLWSSRSEGEATKGPTTPLPDVEELRRKRLEALQASMAAASKASEADEGLRRRSGKAAPQPTEAEALRQPCEPAVVQKPVSETEPVAAEPREPKREQSSRPKTDTVSAPETASSKAPKPSTIALRARGTLQGSSHLRNFEIQAESTVNHLQSQILKAFQPEASGCKVRVFFNGKELKNPTETVDSLGLSNNTCLQVMFCGAPTAQKDVAQSEKEPPKKEVPVPEAQPVSVRIQSTVQGHTSAYILKELSTCSRVLDLEALALGAFAPGEGLRPRLFFMGKELKDVDAFLGHVGLTPKAVATVQVMFSTGEPRAAAKTPSLGEAPAPPATASAAAGGTPSPPMQEGTNEAVLAAAAAAGCNVSALLGNSPEPAPGEGTTPAEAWRAMAGLEEQLSRESDMSEEPSVRQASAMLRHLLTTATHDNNPGLMQFAQSAIPDFQKIWSFEPTREHLKGLIATKAPVNQG</sequence>
<comment type="caution">
    <text evidence="12">The sequence shown here is derived from an EMBL/GenBank/DDBJ whole genome shotgun (WGS) entry which is preliminary data.</text>
</comment>
<evidence type="ECO:0000256" key="8">
    <source>
        <dbReference type="ARBA" id="ARBA00033987"/>
    </source>
</evidence>
<evidence type="ECO:0000256" key="5">
    <source>
        <dbReference type="ARBA" id="ARBA00022695"/>
    </source>
</evidence>
<dbReference type="InterPro" id="IPR029071">
    <property type="entry name" value="Ubiquitin-like_domsf"/>
</dbReference>
<evidence type="ECO:0000256" key="3">
    <source>
        <dbReference type="ARBA" id="ARBA00022676"/>
    </source>
</evidence>
<dbReference type="PROSITE" id="PS50053">
    <property type="entry name" value="UBIQUITIN_2"/>
    <property type="match status" value="1"/>
</dbReference>
<dbReference type="Gene3D" id="3.90.228.10">
    <property type="match status" value="1"/>
</dbReference>
<dbReference type="SUPFAM" id="SSF56399">
    <property type="entry name" value="ADP-ribosylation"/>
    <property type="match status" value="1"/>
</dbReference>
<comment type="subcellular location">
    <subcellularLocation>
        <location evidence="1">Nucleus</location>
    </subcellularLocation>
</comment>
<gene>
    <name evidence="12" type="ORF">CCMP2556_LOCUS7702</name>
</gene>
<feature type="domain" description="Ubiquitin-like" evidence="10">
    <location>
        <begin position="455"/>
        <end position="532"/>
    </location>
</feature>
<organism evidence="12 13">
    <name type="scientific">Durusdinium trenchii</name>
    <dbReference type="NCBI Taxonomy" id="1381693"/>
    <lineage>
        <taxon>Eukaryota</taxon>
        <taxon>Sar</taxon>
        <taxon>Alveolata</taxon>
        <taxon>Dinophyceae</taxon>
        <taxon>Suessiales</taxon>
        <taxon>Symbiodiniaceae</taxon>
        <taxon>Durusdinium</taxon>
    </lineage>
</organism>
<evidence type="ECO:0000313" key="12">
    <source>
        <dbReference type="EMBL" id="CAK9004517.1"/>
    </source>
</evidence>
<proteinExistence type="predicted"/>
<evidence type="ECO:0000313" key="13">
    <source>
        <dbReference type="Proteomes" id="UP001642484"/>
    </source>
</evidence>
<feature type="domain" description="PARP alpha-helical" evidence="11">
    <location>
        <begin position="69"/>
        <end position="186"/>
    </location>
</feature>
<dbReference type="SUPFAM" id="SSF54236">
    <property type="entry name" value="Ubiquitin-like"/>
    <property type="match status" value="1"/>
</dbReference>
<dbReference type="Pfam" id="PF02877">
    <property type="entry name" value="PARP_reg"/>
    <property type="match status" value="1"/>
</dbReference>
<dbReference type="CDD" id="cd17039">
    <property type="entry name" value="Ubl_ubiquitin_like"/>
    <property type="match status" value="1"/>
</dbReference>
<reference evidence="12 13" key="1">
    <citation type="submission" date="2024-02" db="EMBL/GenBank/DDBJ databases">
        <authorList>
            <person name="Chen Y."/>
            <person name="Shah S."/>
            <person name="Dougan E. K."/>
            <person name="Thang M."/>
            <person name="Chan C."/>
        </authorList>
    </citation>
    <scope>NUCLEOTIDE SEQUENCE [LARGE SCALE GENOMIC DNA]</scope>
</reference>
<evidence type="ECO:0000256" key="7">
    <source>
        <dbReference type="ARBA" id="ARBA00023242"/>
    </source>
</evidence>
<feature type="region of interest" description="Disordered" evidence="9">
    <location>
        <begin position="648"/>
        <end position="679"/>
    </location>
</feature>
<keyword evidence="13" id="KW-1185">Reference proteome</keyword>
<keyword evidence="7" id="KW-0539">Nucleus</keyword>
<feature type="compositionally biased region" description="Basic and acidic residues" evidence="9">
    <location>
        <begin position="424"/>
        <end position="438"/>
    </location>
</feature>
<dbReference type="SUPFAM" id="SSF47587">
    <property type="entry name" value="Domain of poly(ADP-ribose) polymerase"/>
    <property type="match status" value="1"/>
</dbReference>
<keyword evidence="3" id="KW-0328">Glycosyltransferase</keyword>
<feature type="compositionally biased region" description="Basic and acidic residues" evidence="9">
    <location>
        <begin position="54"/>
        <end position="63"/>
    </location>
</feature>
<comment type="catalytic activity">
    <reaction evidence="8">
        <text>NAD(+) + (ADP-D-ribosyl)n-acceptor = nicotinamide + (ADP-D-ribosyl)n+1-acceptor + H(+).</text>
        <dbReference type="EC" id="2.4.2.30"/>
    </reaction>
</comment>
<dbReference type="InterPro" id="IPR036616">
    <property type="entry name" value="Poly(ADP-ribose)pol_reg_dom_sf"/>
</dbReference>
<dbReference type="InterPro" id="IPR012317">
    <property type="entry name" value="Poly(ADP-ribose)pol_cat_dom"/>
</dbReference>
<dbReference type="Pfam" id="PF00644">
    <property type="entry name" value="PARP"/>
    <property type="match status" value="1"/>
</dbReference>
<evidence type="ECO:0000256" key="2">
    <source>
        <dbReference type="ARBA" id="ARBA00012020"/>
    </source>
</evidence>
<dbReference type="PANTHER" id="PTHR10459:SF60">
    <property type="entry name" value="POLY [ADP-RIBOSE] POLYMERASE 2"/>
    <property type="match status" value="1"/>
</dbReference>
<evidence type="ECO:0000256" key="4">
    <source>
        <dbReference type="ARBA" id="ARBA00022679"/>
    </source>
</evidence>
<feature type="region of interest" description="Disordered" evidence="9">
    <location>
        <begin position="1"/>
        <end position="64"/>
    </location>
</feature>
<evidence type="ECO:0000259" key="11">
    <source>
        <dbReference type="PROSITE" id="PS51060"/>
    </source>
</evidence>
<dbReference type="InterPro" id="IPR050800">
    <property type="entry name" value="ARTD/PARP"/>
</dbReference>
<feature type="region of interest" description="Disordered" evidence="9">
    <location>
        <begin position="371"/>
        <end position="458"/>
    </location>
</feature>
<evidence type="ECO:0000256" key="9">
    <source>
        <dbReference type="SAM" id="MobiDB-lite"/>
    </source>
</evidence>
<keyword evidence="6" id="KW-0520">NAD</keyword>
<evidence type="ECO:0000259" key="10">
    <source>
        <dbReference type="PROSITE" id="PS50053"/>
    </source>
</evidence>